<keyword evidence="1 4" id="KW-0378">Hydrolase</keyword>
<dbReference type="Proteomes" id="UP000192927">
    <property type="component" value="Unassembled WGS sequence"/>
</dbReference>
<evidence type="ECO:0000256" key="2">
    <source>
        <dbReference type="ARBA" id="ARBA00022963"/>
    </source>
</evidence>
<sequence length="533" mass="58241">MASLLSHLNPTPFFPPHTGPYKVGTIDVEIPTSDLQSPAPAPDPSISTIQFRIFYPCEPPKTKPKHVYWLPDPQREYLGAYARFLGAGIKLSELFSFLPRLLYYVTIPALRHAPLAIPPTKAKRWPVMVFSHGLGGSRNAYSHITGSLASHGVVVVAPEHRDGSGPIAFIREADGRQTRAVDYVAIPHSNSGEVLDARDKQLKIRLWEMGLVHDALLKMDRGEELHNFAADSSPKSGNSEGDLAMFASNLDVHTPGSIAWSGHSFGAATIIQFIKSVFYTRAPPSRDYKPLYIPSANSPIVRQITPSTHITLLDLWVMPLRSRTTRWLWDQPLPCYSPGGPGGSNLLAILSEAFFKWESNLNYLKRAVSESPSRERSSSRSASRMAPPHIFYPVSSAHLSQSDFGVLFPWLTKKAFKAVEPERTLRLNVRAILEVMRVNGTEVGDTSSVDMEEEVKSKHTLANGHANGHVHGSVGNLATSLGQDHKILAADGSVRGWVALSVDGETHAGEASNKSTQAAADPKEAVMSGEAMS</sequence>
<dbReference type="Gene3D" id="3.40.50.1820">
    <property type="entry name" value="alpha/beta hydrolase"/>
    <property type="match status" value="1"/>
</dbReference>
<accession>A0A1W5DA55</accession>
<keyword evidence="3 4" id="KW-0443">Lipid metabolism</keyword>
<evidence type="ECO:0000256" key="3">
    <source>
        <dbReference type="ARBA" id="ARBA00023098"/>
    </source>
</evidence>
<keyword evidence="8" id="KW-1185">Reference proteome</keyword>
<name>A0A1W5DA55_9LECA</name>
<comment type="catalytic activity">
    <reaction evidence="4">
        <text>a 1-O-alkyl-2-acetyl-sn-glycero-3-phosphocholine + H2O = a 1-O-alkyl-sn-glycero-3-phosphocholine + acetate + H(+)</text>
        <dbReference type="Rhea" id="RHEA:17777"/>
        <dbReference type="ChEBI" id="CHEBI:15377"/>
        <dbReference type="ChEBI" id="CHEBI:15378"/>
        <dbReference type="ChEBI" id="CHEBI:30089"/>
        <dbReference type="ChEBI" id="CHEBI:30909"/>
        <dbReference type="ChEBI" id="CHEBI:36707"/>
        <dbReference type="EC" id="3.1.1.47"/>
    </reaction>
</comment>
<feature type="active site" description="Nucleophile" evidence="5">
    <location>
        <position position="264"/>
    </location>
</feature>
<evidence type="ECO:0000256" key="6">
    <source>
        <dbReference type="SAM" id="MobiDB-lite"/>
    </source>
</evidence>
<proteinExistence type="inferred from homology"/>
<feature type="region of interest" description="Disordered" evidence="6">
    <location>
        <begin position="508"/>
        <end position="533"/>
    </location>
</feature>
<comment type="similarity">
    <text evidence="4">Belongs to the serine esterase family.</text>
</comment>
<evidence type="ECO:0000256" key="5">
    <source>
        <dbReference type="PIRSR" id="PIRSR018169-1"/>
    </source>
</evidence>
<dbReference type="EMBL" id="FWEW01003615">
    <property type="protein sequence ID" value="SLM40023.1"/>
    <property type="molecule type" value="Genomic_DNA"/>
</dbReference>
<evidence type="ECO:0000313" key="8">
    <source>
        <dbReference type="Proteomes" id="UP000192927"/>
    </source>
</evidence>
<dbReference type="PANTHER" id="PTHR10272">
    <property type="entry name" value="PLATELET-ACTIVATING FACTOR ACETYLHYDROLASE"/>
    <property type="match status" value="1"/>
</dbReference>
<dbReference type="GO" id="GO:0003847">
    <property type="term" value="F:1-alkyl-2-acetylglycerophosphocholine esterase activity"/>
    <property type="evidence" value="ECO:0007669"/>
    <property type="project" value="UniProtKB-UniRule"/>
</dbReference>
<dbReference type="InterPro" id="IPR016715">
    <property type="entry name" value="PAF_acetylhydro_eukaryote"/>
</dbReference>
<reference evidence="8" key="1">
    <citation type="submission" date="2017-03" db="EMBL/GenBank/DDBJ databases">
        <authorList>
            <person name="Sharma R."/>
            <person name="Thines M."/>
        </authorList>
    </citation>
    <scope>NUCLEOTIDE SEQUENCE [LARGE SCALE GENOMIC DNA]</scope>
</reference>
<evidence type="ECO:0000256" key="4">
    <source>
        <dbReference type="PIRNR" id="PIRNR018169"/>
    </source>
</evidence>
<dbReference type="SUPFAM" id="SSF53474">
    <property type="entry name" value="alpha/beta-Hydrolases"/>
    <property type="match status" value="1"/>
</dbReference>
<feature type="active site" description="Charge relay system" evidence="5">
    <location>
        <position position="314"/>
    </location>
</feature>
<organism evidence="7 8">
    <name type="scientific">Lasallia pustulata</name>
    <dbReference type="NCBI Taxonomy" id="136370"/>
    <lineage>
        <taxon>Eukaryota</taxon>
        <taxon>Fungi</taxon>
        <taxon>Dikarya</taxon>
        <taxon>Ascomycota</taxon>
        <taxon>Pezizomycotina</taxon>
        <taxon>Lecanoromycetes</taxon>
        <taxon>OSLEUM clade</taxon>
        <taxon>Umbilicariomycetidae</taxon>
        <taxon>Umbilicariales</taxon>
        <taxon>Umbilicariaceae</taxon>
        <taxon>Lasallia</taxon>
    </lineage>
</organism>
<evidence type="ECO:0000256" key="1">
    <source>
        <dbReference type="ARBA" id="ARBA00022801"/>
    </source>
</evidence>
<evidence type="ECO:0000313" key="7">
    <source>
        <dbReference type="EMBL" id="SLM40023.1"/>
    </source>
</evidence>
<feature type="active site" description="Charge relay system" evidence="5">
    <location>
        <position position="398"/>
    </location>
</feature>
<dbReference type="InterPro" id="IPR029058">
    <property type="entry name" value="AB_hydrolase_fold"/>
</dbReference>
<protein>
    <recommendedName>
        <fullName evidence="4">Putative phospholipase</fullName>
        <ecNumber evidence="4">3.1.1.47</ecNumber>
    </recommendedName>
</protein>
<dbReference type="GO" id="GO:0016042">
    <property type="term" value="P:lipid catabolic process"/>
    <property type="evidence" value="ECO:0007669"/>
    <property type="project" value="UniProtKB-KW"/>
</dbReference>
<dbReference type="Pfam" id="PF03403">
    <property type="entry name" value="PAF-AH_p_II"/>
    <property type="match status" value="1"/>
</dbReference>
<dbReference type="PANTHER" id="PTHR10272:SF7">
    <property type="entry name" value="PHOSPHOLIPASE-RELATED"/>
    <property type="match status" value="1"/>
</dbReference>
<dbReference type="AlphaFoldDB" id="A0A1W5DA55"/>
<dbReference type="EC" id="3.1.1.47" evidence="4"/>
<keyword evidence="2 4" id="KW-0442">Lipid degradation</keyword>
<dbReference type="PIRSF" id="PIRSF018169">
    <property type="entry name" value="PAF_acetylhydrolase"/>
    <property type="match status" value="1"/>
</dbReference>